<organism evidence="1 2">
    <name type="scientific">Actinomadura luteofluorescens</name>
    <dbReference type="NCBI Taxonomy" id="46163"/>
    <lineage>
        <taxon>Bacteria</taxon>
        <taxon>Bacillati</taxon>
        <taxon>Actinomycetota</taxon>
        <taxon>Actinomycetes</taxon>
        <taxon>Streptosporangiales</taxon>
        <taxon>Thermomonosporaceae</taxon>
        <taxon>Actinomadura</taxon>
    </lineage>
</organism>
<evidence type="ECO:0000313" key="1">
    <source>
        <dbReference type="EMBL" id="NYD51610.1"/>
    </source>
</evidence>
<accession>A0A7Y9JJV4</accession>
<dbReference type="EMBL" id="JACCBA010000001">
    <property type="protein sequence ID" value="NYD51610.1"/>
    <property type="molecule type" value="Genomic_DNA"/>
</dbReference>
<name>A0A7Y9JJV4_9ACTN</name>
<dbReference type="Proteomes" id="UP000529783">
    <property type="component" value="Unassembled WGS sequence"/>
</dbReference>
<keyword evidence="2" id="KW-1185">Reference proteome</keyword>
<gene>
    <name evidence="1" type="ORF">BJY14_007593</name>
</gene>
<sequence length="96" mass="10766">MLTADYEIVKAAQEIDAAFWPVGLQIARGWTADGEWFELRAGIEAKRQDFVNVARTRLAPAGPPLRRLTGRPSDDDCIWELRRSYFSPSGSAEQQA</sequence>
<proteinExistence type="predicted"/>
<reference evidence="1 2" key="1">
    <citation type="submission" date="2020-07" db="EMBL/GenBank/DDBJ databases">
        <title>Sequencing the genomes of 1000 actinobacteria strains.</title>
        <authorList>
            <person name="Klenk H.-P."/>
        </authorList>
    </citation>
    <scope>NUCLEOTIDE SEQUENCE [LARGE SCALE GENOMIC DNA]</scope>
    <source>
        <strain evidence="1 2">DSM 40398</strain>
    </source>
</reference>
<evidence type="ECO:0000313" key="2">
    <source>
        <dbReference type="Proteomes" id="UP000529783"/>
    </source>
</evidence>
<protein>
    <submittedName>
        <fullName evidence="1">Uncharacterized protein YbdZ (MbtH family)</fullName>
    </submittedName>
</protein>
<dbReference type="AlphaFoldDB" id="A0A7Y9JJV4"/>
<dbReference type="RefSeq" id="WP_179847976.1">
    <property type="nucleotide sequence ID" value="NZ_JACCBA010000001.1"/>
</dbReference>
<comment type="caution">
    <text evidence="1">The sequence shown here is derived from an EMBL/GenBank/DDBJ whole genome shotgun (WGS) entry which is preliminary data.</text>
</comment>